<evidence type="ECO:0000256" key="6">
    <source>
        <dbReference type="ARBA" id="ARBA00009951"/>
    </source>
</evidence>
<dbReference type="InterPro" id="IPR018109">
    <property type="entry name" value="Folylpolyglutamate_synth_CS"/>
</dbReference>
<evidence type="ECO:0000256" key="14">
    <source>
        <dbReference type="ARBA" id="ARBA00022909"/>
    </source>
</evidence>
<sequence length="426" mass="46835">MSGKSGGNDVERHLRWLYGLQMNGIKLGLTNIKELLRRMGNPQGSYRCIHVAGSDGKGSTSAMIASILRKAGYSVGLYTSPHILRFNERINVDGRDISDEEVSELTGYLRHFSDDMCESEMFCTFFEITTAMAMQYFKDRKVDFAVFEVGMGGRFDATNVIVPEVSVINNISMEHTEYLGDTIEKIALEKAGIIKEGVPSVTINPEPAFGVIASVAAEKGSGLKRVDPEDIEIVSNIGKGPEFRYLGHNYFVSIPGRNEAKNAAVAIEALRVLPEFTDRIEPYVADGLASVRWPCRLENIGNGFIVDVTHTRAGSEGLASDVGEIYGKVVLVFGILSDKDADDICRNLSKVASKVVVTQPQCLRAKAAEEVLSIMKRYVPDAEIKPTVGEAIERAVELRDDGEEVLITGSFYMAEEALRWMGRTSQ</sequence>
<dbReference type="PANTHER" id="PTHR11136:SF0">
    <property type="entry name" value="DIHYDROFOLATE SYNTHETASE-RELATED"/>
    <property type="match status" value="1"/>
</dbReference>
<dbReference type="EMBL" id="CP017686">
    <property type="protein sequence ID" value="AYQ55281.1"/>
    <property type="molecule type" value="Genomic_DNA"/>
</dbReference>
<comment type="pathway">
    <text evidence="4">Cofactor biosynthesis; tetrahydrofolylpolyglutamate biosynthesis.</text>
</comment>
<evidence type="ECO:0000256" key="5">
    <source>
        <dbReference type="ARBA" id="ARBA00008276"/>
    </source>
</evidence>
<dbReference type="SUPFAM" id="SSF53623">
    <property type="entry name" value="MurD-like peptide ligases, catalytic domain"/>
    <property type="match status" value="1"/>
</dbReference>
<evidence type="ECO:0000256" key="11">
    <source>
        <dbReference type="ARBA" id="ARBA00022741"/>
    </source>
</evidence>
<evidence type="ECO:0000256" key="3">
    <source>
        <dbReference type="ARBA" id="ARBA00004763"/>
    </source>
</evidence>
<name>A0A3G3IHP8_9ARCH</name>
<dbReference type="InterPro" id="IPR036615">
    <property type="entry name" value="Mur_ligase_C_dom_sf"/>
</dbReference>
<dbReference type="InterPro" id="IPR001645">
    <property type="entry name" value="Folylpolyglutamate_synth"/>
</dbReference>
<comment type="similarity">
    <text evidence="17">In the N-terminal section; belongs to the folylpolyglutamate synthase family.</text>
</comment>
<dbReference type="PIRSF" id="PIRSF001563">
    <property type="entry name" value="Folylpolyglu_synth"/>
    <property type="match status" value="1"/>
</dbReference>
<protein>
    <recommendedName>
        <fullName evidence="18">Probable bifunctional folylpolyglutamate synthase/dihydropteroate synthase</fullName>
        <ecNumber evidence="7">2.5.1.15</ecNumber>
        <ecNumber evidence="8">6.3.2.17</ecNumber>
    </recommendedName>
</protein>
<dbReference type="RefSeq" id="WP_015505032.1">
    <property type="nucleotide sequence ID" value="NZ_CP017686.1"/>
</dbReference>
<comment type="cofactor">
    <cofactor evidence="2">
        <name>Mg(2+)</name>
        <dbReference type="ChEBI" id="CHEBI:18420"/>
    </cofactor>
</comment>
<comment type="function">
    <text evidence="16">Can complement an H.volcanii mutant strain that is thymidine auxotroph because it lacks the two dihydrofolate reductase genes encoded by hdrA and hdrB.</text>
</comment>
<evidence type="ECO:0000256" key="10">
    <source>
        <dbReference type="ARBA" id="ARBA00022723"/>
    </source>
</evidence>
<evidence type="ECO:0000256" key="7">
    <source>
        <dbReference type="ARBA" id="ARBA00012458"/>
    </source>
</evidence>
<dbReference type="InterPro" id="IPR036565">
    <property type="entry name" value="Mur-like_cat_sf"/>
</dbReference>
<dbReference type="InterPro" id="IPR004101">
    <property type="entry name" value="Mur_ligase_C"/>
</dbReference>
<dbReference type="GO" id="GO:0005737">
    <property type="term" value="C:cytoplasm"/>
    <property type="evidence" value="ECO:0007669"/>
    <property type="project" value="TreeGrafter"/>
</dbReference>
<evidence type="ECO:0000256" key="18">
    <source>
        <dbReference type="ARBA" id="ARBA00068433"/>
    </source>
</evidence>
<dbReference type="PROSITE" id="PS01012">
    <property type="entry name" value="FOLYLPOLYGLU_SYNT_2"/>
    <property type="match status" value="1"/>
</dbReference>
<dbReference type="Gene3D" id="3.40.1190.10">
    <property type="entry name" value="Mur-like, catalytic domain"/>
    <property type="match status" value="1"/>
</dbReference>
<evidence type="ECO:0000259" key="20">
    <source>
        <dbReference type="Pfam" id="PF08245"/>
    </source>
</evidence>
<dbReference type="Pfam" id="PF08245">
    <property type="entry name" value="Mur_ligase_M"/>
    <property type="match status" value="1"/>
</dbReference>
<evidence type="ECO:0000256" key="15">
    <source>
        <dbReference type="ARBA" id="ARBA00047493"/>
    </source>
</evidence>
<comment type="similarity">
    <text evidence="5">Belongs to the folylpolyglutamate synthase family.</text>
</comment>
<dbReference type="GeneID" id="41321926"/>
<keyword evidence="10" id="KW-0479">Metal-binding</keyword>
<dbReference type="GO" id="GO:0008841">
    <property type="term" value="F:dihydrofolate synthase activity"/>
    <property type="evidence" value="ECO:0007669"/>
    <property type="project" value="TreeGrafter"/>
</dbReference>
<dbReference type="Pfam" id="PF02875">
    <property type="entry name" value="Mur_ligase_C"/>
    <property type="match status" value="1"/>
</dbReference>
<keyword evidence="14" id="KW-0289">Folate biosynthesis</keyword>
<proteinExistence type="inferred from homology"/>
<accession>A0A3G3IHP8</accession>
<comment type="catalytic activity">
    <reaction evidence="1">
        <text>(7,8-dihydropterin-6-yl)methyl diphosphate + 4-aminobenzoate = 7,8-dihydropteroate + diphosphate</text>
        <dbReference type="Rhea" id="RHEA:19949"/>
        <dbReference type="ChEBI" id="CHEBI:17836"/>
        <dbReference type="ChEBI" id="CHEBI:17839"/>
        <dbReference type="ChEBI" id="CHEBI:33019"/>
        <dbReference type="ChEBI" id="CHEBI:72950"/>
        <dbReference type="EC" id="2.5.1.15"/>
    </reaction>
</comment>
<dbReference type="NCBIfam" id="TIGR01499">
    <property type="entry name" value="folC"/>
    <property type="match status" value="1"/>
</dbReference>
<evidence type="ECO:0000259" key="19">
    <source>
        <dbReference type="Pfam" id="PF02875"/>
    </source>
</evidence>
<evidence type="ECO:0000256" key="13">
    <source>
        <dbReference type="ARBA" id="ARBA00022842"/>
    </source>
</evidence>
<dbReference type="GO" id="GO:0005524">
    <property type="term" value="F:ATP binding"/>
    <property type="evidence" value="ECO:0007669"/>
    <property type="project" value="UniProtKB-KW"/>
</dbReference>
<dbReference type="Gene3D" id="3.90.190.20">
    <property type="entry name" value="Mur ligase, C-terminal domain"/>
    <property type="match status" value="1"/>
</dbReference>
<dbReference type="EC" id="6.3.2.17" evidence="8"/>
<keyword evidence="11" id="KW-0547">Nucleotide-binding</keyword>
<dbReference type="OMA" id="NENYLVY"/>
<dbReference type="EC" id="2.5.1.15" evidence="7"/>
<dbReference type="GO" id="GO:0046656">
    <property type="term" value="P:folic acid biosynthetic process"/>
    <property type="evidence" value="ECO:0007669"/>
    <property type="project" value="UniProtKB-KW"/>
</dbReference>
<dbReference type="Proteomes" id="UP000273278">
    <property type="component" value="Chromosome"/>
</dbReference>
<dbReference type="AlphaFoldDB" id="A0A3G3IHP8"/>
<dbReference type="SUPFAM" id="SSF53244">
    <property type="entry name" value="MurD-like peptide ligases, peptide-binding domain"/>
    <property type="match status" value="1"/>
</dbReference>
<feature type="domain" description="Mur ligase central" evidence="20">
    <location>
        <begin position="51"/>
        <end position="269"/>
    </location>
</feature>
<evidence type="ECO:0000256" key="1">
    <source>
        <dbReference type="ARBA" id="ARBA00000012"/>
    </source>
</evidence>
<keyword evidence="13" id="KW-0460">Magnesium</keyword>
<dbReference type="InterPro" id="IPR013221">
    <property type="entry name" value="Mur_ligase_cen"/>
</dbReference>
<comment type="similarity">
    <text evidence="6">In the C-terminal section; belongs to the DHPS family.</text>
</comment>
<dbReference type="PANTHER" id="PTHR11136">
    <property type="entry name" value="FOLYLPOLYGLUTAMATE SYNTHASE-RELATED"/>
    <property type="match status" value="1"/>
</dbReference>
<dbReference type="GO" id="GO:0046872">
    <property type="term" value="F:metal ion binding"/>
    <property type="evidence" value="ECO:0007669"/>
    <property type="project" value="UniProtKB-KW"/>
</dbReference>
<feature type="domain" description="Mur ligase C-terminal" evidence="19">
    <location>
        <begin position="296"/>
        <end position="411"/>
    </location>
</feature>
<evidence type="ECO:0000256" key="16">
    <source>
        <dbReference type="ARBA" id="ARBA00057011"/>
    </source>
</evidence>
<evidence type="ECO:0000256" key="2">
    <source>
        <dbReference type="ARBA" id="ARBA00001946"/>
    </source>
</evidence>
<dbReference type="FunFam" id="3.40.1190.10:FF:000011">
    <property type="entry name" value="Folylpolyglutamate synthase/dihydrofolate synthase"/>
    <property type="match status" value="1"/>
</dbReference>
<organism evidence="21 22">
    <name type="scientific">Methanomethylophilus alvi</name>
    <dbReference type="NCBI Taxonomy" id="1291540"/>
    <lineage>
        <taxon>Archaea</taxon>
        <taxon>Methanobacteriati</taxon>
        <taxon>Thermoplasmatota</taxon>
        <taxon>Thermoplasmata</taxon>
        <taxon>Methanomassiliicoccales</taxon>
        <taxon>Methanomethylophilaceae</taxon>
        <taxon>Methanomethylophilus</taxon>
    </lineage>
</organism>
<keyword evidence="9" id="KW-0436">Ligase</keyword>
<evidence type="ECO:0000256" key="12">
    <source>
        <dbReference type="ARBA" id="ARBA00022840"/>
    </source>
</evidence>
<evidence type="ECO:0000256" key="4">
    <source>
        <dbReference type="ARBA" id="ARBA00005150"/>
    </source>
</evidence>
<evidence type="ECO:0000256" key="9">
    <source>
        <dbReference type="ARBA" id="ARBA00022598"/>
    </source>
</evidence>
<gene>
    <name evidence="21" type="ORF">BKD89_05645</name>
</gene>
<comment type="pathway">
    <text evidence="3">Cofactor biosynthesis; tetrahydrofolate biosynthesis; 7,8-dihydrofolate from 2-amino-4-hydroxy-6-hydroxymethyl-7,8-dihydropteridine diphosphate and 4-aminobenzoate: step 1/2.</text>
</comment>
<evidence type="ECO:0000313" key="22">
    <source>
        <dbReference type="Proteomes" id="UP000273278"/>
    </source>
</evidence>
<evidence type="ECO:0000313" key="21">
    <source>
        <dbReference type="EMBL" id="AYQ55281.1"/>
    </source>
</evidence>
<evidence type="ECO:0000256" key="17">
    <source>
        <dbReference type="ARBA" id="ARBA00060901"/>
    </source>
</evidence>
<dbReference type="GO" id="GO:0004156">
    <property type="term" value="F:dihydropteroate synthase activity"/>
    <property type="evidence" value="ECO:0007669"/>
    <property type="project" value="UniProtKB-EC"/>
</dbReference>
<reference evidence="21 22" key="1">
    <citation type="submission" date="2016-10" db="EMBL/GenBank/DDBJ databases">
        <title>Complete genome of the TMA-utilizing, human hosted archaeon Methanomethylophilus alvus Gen. nov, sp. nov., strain Mx-05, derived from a pure culture.</title>
        <authorList>
            <person name="Brugere J.-F."/>
            <person name="Ben Hania W."/>
            <person name="Chaudhary P.P."/>
            <person name="Gaci N."/>
            <person name="Borrel G."/>
            <person name="Cao Van Tuat L."/>
            <person name="Fardeau M.-L."/>
            <person name="Harris H.M.B."/>
            <person name="O'Toole P.W."/>
            <person name="Ollivier B."/>
        </authorList>
    </citation>
    <scope>NUCLEOTIDE SEQUENCE [LARGE SCALE GENOMIC DNA]</scope>
    <source>
        <strain evidence="21 22">Mx-05</strain>
    </source>
</reference>
<comment type="catalytic activity">
    <reaction evidence="15">
        <text>(6S)-5,6,7,8-tetrahydrofolyl-(gamma-L-Glu)(n) + L-glutamate + ATP = (6S)-5,6,7,8-tetrahydrofolyl-(gamma-L-Glu)(n+1) + ADP + phosphate + H(+)</text>
        <dbReference type="Rhea" id="RHEA:10580"/>
        <dbReference type="Rhea" id="RHEA-COMP:14738"/>
        <dbReference type="Rhea" id="RHEA-COMP:14740"/>
        <dbReference type="ChEBI" id="CHEBI:15378"/>
        <dbReference type="ChEBI" id="CHEBI:29985"/>
        <dbReference type="ChEBI" id="CHEBI:30616"/>
        <dbReference type="ChEBI" id="CHEBI:43474"/>
        <dbReference type="ChEBI" id="CHEBI:141005"/>
        <dbReference type="ChEBI" id="CHEBI:456216"/>
        <dbReference type="EC" id="6.3.2.17"/>
    </reaction>
</comment>
<dbReference type="GO" id="GO:0004326">
    <property type="term" value="F:tetrahydrofolylpolyglutamate synthase activity"/>
    <property type="evidence" value="ECO:0007669"/>
    <property type="project" value="UniProtKB-EC"/>
</dbReference>
<keyword evidence="12" id="KW-0067">ATP-binding</keyword>
<evidence type="ECO:0000256" key="8">
    <source>
        <dbReference type="ARBA" id="ARBA00013025"/>
    </source>
</evidence>